<evidence type="ECO:0000313" key="13">
    <source>
        <dbReference type="Proteomes" id="UP000256900"/>
    </source>
</evidence>
<dbReference type="EMBL" id="QUMO01000004">
    <property type="protein sequence ID" value="REF84689.1"/>
    <property type="molecule type" value="Genomic_DNA"/>
</dbReference>
<dbReference type="InterPro" id="IPR050979">
    <property type="entry name" value="LD-transpeptidase"/>
</dbReference>
<evidence type="ECO:0000256" key="4">
    <source>
        <dbReference type="ARBA" id="ARBA00022679"/>
    </source>
</evidence>
<dbReference type="PROSITE" id="PS51318">
    <property type="entry name" value="TAT"/>
    <property type="match status" value="1"/>
</dbReference>
<dbReference type="GO" id="GO:0016757">
    <property type="term" value="F:glycosyltransferase activity"/>
    <property type="evidence" value="ECO:0007669"/>
    <property type="project" value="UniProtKB-KW"/>
</dbReference>
<comment type="similarity">
    <text evidence="2">Belongs to the YkuD family.</text>
</comment>
<keyword evidence="12" id="KW-0449">Lipoprotein</keyword>
<accession>A0A3D9Z0I2</accession>
<keyword evidence="3" id="KW-0328">Glycosyltransferase</keyword>
<dbReference type="GO" id="GO:0008360">
    <property type="term" value="P:regulation of cell shape"/>
    <property type="evidence" value="ECO:0007669"/>
    <property type="project" value="UniProtKB-UniRule"/>
</dbReference>
<keyword evidence="13" id="KW-1185">Reference proteome</keyword>
<dbReference type="FunFam" id="2.40.440.10:FF:000002">
    <property type="entry name" value="L,D-transpeptidase ErfK/SrfK"/>
    <property type="match status" value="1"/>
</dbReference>
<dbReference type="InterPro" id="IPR006311">
    <property type="entry name" value="TAT_signal"/>
</dbReference>
<dbReference type="AlphaFoldDB" id="A0A3D9Z0I2"/>
<reference evidence="12 13" key="1">
    <citation type="submission" date="2018-08" db="EMBL/GenBank/DDBJ databases">
        <title>Genomic Encyclopedia of Type Strains, Phase IV (KMG-IV): sequencing the most valuable type-strain genomes for metagenomic binning, comparative biology and taxonomic classification.</title>
        <authorList>
            <person name="Goeker M."/>
        </authorList>
    </citation>
    <scope>NUCLEOTIDE SEQUENCE [LARGE SCALE GENOMIC DNA]</scope>
    <source>
        <strain evidence="12 13">BW863</strain>
    </source>
</reference>
<evidence type="ECO:0000256" key="1">
    <source>
        <dbReference type="ARBA" id="ARBA00004752"/>
    </source>
</evidence>
<sequence>MSLINRRNLLLGAATAGASFTLAGCVSTQSGPGFEADASVPQQPATPPPAAPAADLIAQADETNGPINYSAMYAGFQDGNFPVPPVKLSQIKKGFMRKLVDYQTVEQPGTIVIDPAARYLYHVLPNGKAMRYGIGPGREGFMWSGVAEIHSKQEWPDWYPPKEMIAREPQLRKELAQLQSGIGMHGGPGNPLGARAMYLWQGNKDTLYRIHGTVEPSSIGTHASSGCIRMINQDAIDLYQQTPVGTRVVVLGHAQPKMS</sequence>
<dbReference type="SUPFAM" id="SSF141523">
    <property type="entry name" value="L,D-transpeptidase catalytic domain-like"/>
    <property type="match status" value="1"/>
</dbReference>
<feature type="domain" description="L,D-TPase catalytic" evidence="11">
    <location>
        <begin position="109"/>
        <end position="251"/>
    </location>
</feature>
<keyword evidence="4" id="KW-0808">Transferase</keyword>
<evidence type="ECO:0000256" key="5">
    <source>
        <dbReference type="ARBA" id="ARBA00022801"/>
    </source>
</evidence>
<evidence type="ECO:0000256" key="3">
    <source>
        <dbReference type="ARBA" id="ARBA00022676"/>
    </source>
</evidence>
<dbReference type="RefSeq" id="WP_115837306.1">
    <property type="nucleotide sequence ID" value="NZ_CP025086.1"/>
</dbReference>
<dbReference type="Gene3D" id="2.40.440.10">
    <property type="entry name" value="L,D-transpeptidase catalytic domain-like"/>
    <property type="match status" value="1"/>
</dbReference>
<dbReference type="GO" id="GO:0018104">
    <property type="term" value="P:peptidoglycan-protein cross-linking"/>
    <property type="evidence" value="ECO:0007669"/>
    <property type="project" value="TreeGrafter"/>
</dbReference>
<feature type="chain" id="PRO_5017697093" evidence="10">
    <location>
        <begin position="24"/>
        <end position="259"/>
    </location>
</feature>
<organism evidence="12 13">
    <name type="scientific">Methylovirgula ligni</name>
    <dbReference type="NCBI Taxonomy" id="569860"/>
    <lineage>
        <taxon>Bacteria</taxon>
        <taxon>Pseudomonadati</taxon>
        <taxon>Pseudomonadota</taxon>
        <taxon>Alphaproteobacteria</taxon>
        <taxon>Hyphomicrobiales</taxon>
        <taxon>Beijerinckiaceae</taxon>
        <taxon>Methylovirgula</taxon>
    </lineage>
</organism>
<evidence type="ECO:0000313" key="12">
    <source>
        <dbReference type="EMBL" id="REF84689.1"/>
    </source>
</evidence>
<dbReference type="GO" id="GO:0071555">
    <property type="term" value="P:cell wall organization"/>
    <property type="evidence" value="ECO:0007669"/>
    <property type="project" value="UniProtKB-UniRule"/>
</dbReference>
<evidence type="ECO:0000256" key="6">
    <source>
        <dbReference type="ARBA" id="ARBA00022960"/>
    </source>
</evidence>
<dbReference type="PANTHER" id="PTHR30582">
    <property type="entry name" value="L,D-TRANSPEPTIDASE"/>
    <property type="match status" value="1"/>
</dbReference>
<dbReference type="PROSITE" id="PS52029">
    <property type="entry name" value="LD_TPASE"/>
    <property type="match status" value="1"/>
</dbReference>
<feature type="active site" description="Nucleophile" evidence="9">
    <location>
        <position position="227"/>
    </location>
</feature>
<comment type="pathway">
    <text evidence="1 9">Cell wall biogenesis; peptidoglycan biosynthesis.</text>
</comment>
<evidence type="ECO:0000256" key="10">
    <source>
        <dbReference type="SAM" id="SignalP"/>
    </source>
</evidence>
<evidence type="ECO:0000259" key="11">
    <source>
        <dbReference type="PROSITE" id="PS52029"/>
    </source>
</evidence>
<dbReference type="UniPathway" id="UPA00219"/>
<dbReference type="InterPro" id="IPR005490">
    <property type="entry name" value="LD_TPept_cat_dom"/>
</dbReference>
<evidence type="ECO:0000256" key="9">
    <source>
        <dbReference type="PROSITE-ProRule" id="PRU01373"/>
    </source>
</evidence>
<keyword evidence="6 9" id="KW-0133">Cell shape</keyword>
<feature type="active site" description="Proton donor/acceptor" evidence="9">
    <location>
        <position position="211"/>
    </location>
</feature>
<gene>
    <name evidence="12" type="ORF">DES32_2801</name>
</gene>
<evidence type="ECO:0000256" key="8">
    <source>
        <dbReference type="ARBA" id="ARBA00023316"/>
    </source>
</evidence>
<keyword evidence="7 9" id="KW-0573">Peptidoglycan synthesis</keyword>
<dbReference type="PANTHER" id="PTHR30582:SF24">
    <property type="entry name" value="L,D-TRANSPEPTIDASE ERFK_SRFK-RELATED"/>
    <property type="match status" value="1"/>
</dbReference>
<evidence type="ECO:0000256" key="7">
    <source>
        <dbReference type="ARBA" id="ARBA00022984"/>
    </source>
</evidence>
<evidence type="ECO:0000256" key="2">
    <source>
        <dbReference type="ARBA" id="ARBA00005992"/>
    </source>
</evidence>
<dbReference type="Pfam" id="PF03734">
    <property type="entry name" value="YkuD"/>
    <property type="match status" value="1"/>
</dbReference>
<name>A0A3D9Z0I2_9HYPH</name>
<dbReference type="CDD" id="cd16913">
    <property type="entry name" value="YkuD_like"/>
    <property type="match status" value="1"/>
</dbReference>
<dbReference type="OrthoDB" id="9795305at2"/>
<keyword evidence="10" id="KW-0732">Signal</keyword>
<keyword evidence="8 9" id="KW-0961">Cell wall biogenesis/degradation</keyword>
<keyword evidence="5" id="KW-0378">Hydrolase</keyword>
<dbReference type="InterPro" id="IPR038063">
    <property type="entry name" value="Transpep_catalytic_dom"/>
</dbReference>
<dbReference type="Proteomes" id="UP000256900">
    <property type="component" value="Unassembled WGS sequence"/>
</dbReference>
<dbReference type="PROSITE" id="PS51257">
    <property type="entry name" value="PROKAR_LIPOPROTEIN"/>
    <property type="match status" value="1"/>
</dbReference>
<comment type="caution">
    <text evidence="12">The sequence shown here is derived from an EMBL/GenBank/DDBJ whole genome shotgun (WGS) entry which is preliminary data.</text>
</comment>
<dbReference type="GO" id="GO:0071972">
    <property type="term" value="F:peptidoglycan L,D-transpeptidase activity"/>
    <property type="evidence" value="ECO:0007669"/>
    <property type="project" value="TreeGrafter"/>
</dbReference>
<dbReference type="GO" id="GO:0005576">
    <property type="term" value="C:extracellular region"/>
    <property type="evidence" value="ECO:0007669"/>
    <property type="project" value="TreeGrafter"/>
</dbReference>
<feature type="signal peptide" evidence="10">
    <location>
        <begin position="1"/>
        <end position="23"/>
    </location>
</feature>
<proteinExistence type="inferred from homology"/>
<protein>
    <submittedName>
        <fullName evidence="12">Lipoprotein-anchoring transpeptidase ErfK/SrfK</fullName>
    </submittedName>
</protein>